<gene>
    <name evidence="9" type="ORF">PRLR5076_30930</name>
</gene>
<feature type="chain" id="PRO_5040230619" evidence="6">
    <location>
        <begin position="22"/>
        <end position="560"/>
    </location>
</feature>
<keyword evidence="3 5" id="KW-0378">Hydrolase</keyword>
<dbReference type="InterPro" id="IPR004447">
    <property type="entry name" value="Peptidase_S41A"/>
</dbReference>
<protein>
    <submittedName>
        <fullName evidence="9">Peptidase S41</fullName>
    </submittedName>
</protein>
<dbReference type="InterPro" id="IPR005151">
    <property type="entry name" value="Tail-specific_protease"/>
</dbReference>
<evidence type="ECO:0000313" key="10">
    <source>
        <dbReference type="Proteomes" id="UP000825483"/>
    </source>
</evidence>
<dbReference type="PANTHER" id="PTHR32060">
    <property type="entry name" value="TAIL-SPECIFIC PROTEASE"/>
    <property type="match status" value="1"/>
</dbReference>
<dbReference type="CDD" id="cd06782">
    <property type="entry name" value="cpPDZ_CPP-like"/>
    <property type="match status" value="1"/>
</dbReference>
<accession>A0A9R1CD09</accession>
<organism evidence="9 10">
    <name type="scientific">Prevotella lacticifex</name>
    <dbReference type="NCBI Taxonomy" id="2854755"/>
    <lineage>
        <taxon>Bacteria</taxon>
        <taxon>Pseudomonadati</taxon>
        <taxon>Bacteroidota</taxon>
        <taxon>Bacteroidia</taxon>
        <taxon>Bacteroidales</taxon>
        <taxon>Prevotellaceae</taxon>
        <taxon>Prevotella</taxon>
    </lineage>
</organism>
<feature type="domain" description="Tail specific protease" evidence="8">
    <location>
        <begin position="172"/>
        <end position="358"/>
    </location>
</feature>
<sequence>MRKLLLSFVVALVGFATTAKAQTDASTSEHNFEVSKNIETFNAIYKTLDMMYVDTLNASDVIGNGINSMLRSLDPYTVYYPEEKSKDFDLMLSGKYAGIGALIRYNFVLGNTVIDEPYEGMPADEAGLRKGDIILAIDDSTMVGKNTAYVSSHLRGEAGTTFVLTFKRPATGKTMKRKITRRAIQMPDIPYYGLQPNGIGYLNLNSFTNENCARDLRRDFLEMRQKGMKAFVLDLRNNGGGLLNQAVAIVNMFVPKGISIVKTKGKIKQTNQDYRTTVEPIDTVMPIVVLVNGESASASEITSGSLQDLDRAVILGTRTYGKGLVQATLDMPYNGQLKLTTSKYYIPSGRCIQAINYKHANGGYTEHVADSLTHVFHTLGGREVRDGGGIKPDVEVKPDSLPNIAFYLAGTGRDSSEVLLNWELKYIKAHPTIAPAGEFHITDADYADFKKDVLASKFKYDGETEKYLQQLVKLAKFEGYYDDAKPEFDAIEKKLKHNVAKDLDYNSKVIRQLIEADLVTVYYYQRGAIENSLGSDKQYKAAVDLLLNPEKYNNILHPKK</sequence>
<dbReference type="GO" id="GO:0007165">
    <property type="term" value="P:signal transduction"/>
    <property type="evidence" value="ECO:0007669"/>
    <property type="project" value="TreeGrafter"/>
</dbReference>
<dbReference type="InterPro" id="IPR029045">
    <property type="entry name" value="ClpP/crotonase-like_dom_sf"/>
</dbReference>
<evidence type="ECO:0000259" key="8">
    <source>
        <dbReference type="SMART" id="SM00245"/>
    </source>
</evidence>
<name>A0A9R1CD09_9BACT</name>
<evidence type="ECO:0000256" key="6">
    <source>
        <dbReference type="SAM" id="SignalP"/>
    </source>
</evidence>
<dbReference type="InterPro" id="IPR001478">
    <property type="entry name" value="PDZ"/>
</dbReference>
<dbReference type="Gene3D" id="2.30.42.10">
    <property type="match status" value="1"/>
</dbReference>
<evidence type="ECO:0000256" key="1">
    <source>
        <dbReference type="ARBA" id="ARBA00009179"/>
    </source>
</evidence>
<dbReference type="AlphaFoldDB" id="A0A9R1CD09"/>
<evidence type="ECO:0000256" key="3">
    <source>
        <dbReference type="ARBA" id="ARBA00022801"/>
    </source>
</evidence>
<keyword evidence="10" id="KW-1185">Reference proteome</keyword>
<keyword evidence="2 5" id="KW-0645">Protease</keyword>
<dbReference type="CDD" id="cd07560">
    <property type="entry name" value="Peptidase_S41_CPP"/>
    <property type="match status" value="1"/>
</dbReference>
<dbReference type="RefSeq" id="WP_223926513.1">
    <property type="nucleotide sequence ID" value="NZ_BPTU01000001.1"/>
</dbReference>
<dbReference type="Gene3D" id="3.90.226.10">
    <property type="entry name" value="2-enoyl-CoA Hydratase, Chain A, domain 1"/>
    <property type="match status" value="1"/>
</dbReference>
<dbReference type="InterPro" id="IPR041489">
    <property type="entry name" value="PDZ_6"/>
</dbReference>
<proteinExistence type="inferred from homology"/>
<dbReference type="PANTHER" id="PTHR32060:SF30">
    <property type="entry name" value="CARBOXY-TERMINAL PROCESSING PROTEASE CTPA"/>
    <property type="match status" value="1"/>
</dbReference>
<dbReference type="InterPro" id="IPR036034">
    <property type="entry name" value="PDZ_sf"/>
</dbReference>
<dbReference type="Pfam" id="PF03572">
    <property type="entry name" value="Peptidase_S41"/>
    <property type="match status" value="1"/>
</dbReference>
<evidence type="ECO:0000313" key="9">
    <source>
        <dbReference type="EMBL" id="GJG60242.1"/>
    </source>
</evidence>
<dbReference type="NCBIfam" id="TIGR00225">
    <property type="entry name" value="prc"/>
    <property type="match status" value="1"/>
</dbReference>
<dbReference type="SUPFAM" id="SSF52096">
    <property type="entry name" value="ClpP/crotonase"/>
    <property type="match status" value="1"/>
</dbReference>
<dbReference type="SMART" id="SM00228">
    <property type="entry name" value="PDZ"/>
    <property type="match status" value="1"/>
</dbReference>
<evidence type="ECO:0000259" key="7">
    <source>
        <dbReference type="SMART" id="SM00228"/>
    </source>
</evidence>
<dbReference type="SUPFAM" id="SSF50156">
    <property type="entry name" value="PDZ domain-like"/>
    <property type="match status" value="1"/>
</dbReference>
<evidence type="ECO:0000256" key="5">
    <source>
        <dbReference type="RuleBase" id="RU004404"/>
    </source>
</evidence>
<dbReference type="GO" id="GO:0006508">
    <property type="term" value="P:proteolysis"/>
    <property type="evidence" value="ECO:0007669"/>
    <property type="project" value="UniProtKB-KW"/>
</dbReference>
<feature type="signal peptide" evidence="6">
    <location>
        <begin position="1"/>
        <end position="21"/>
    </location>
</feature>
<dbReference type="GO" id="GO:0008236">
    <property type="term" value="F:serine-type peptidase activity"/>
    <property type="evidence" value="ECO:0007669"/>
    <property type="project" value="UniProtKB-KW"/>
</dbReference>
<dbReference type="EMBL" id="BPUB01000003">
    <property type="protein sequence ID" value="GJG60242.1"/>
    <property type="molecule type" value="Genomic_DNA"/>
</dbReference>
<dbReference type="Proteomes" id="UP000825483">
    <property type="component" value="Unassembled WGS sequence"/>
</dbReference>
<keyword evidence="6" id="KW-0732">Signal</keyword>
<dbReference type="GO" id="GO:0004175">
    <property type="term" value="F:endopeptidase activity"/>
    <property type="evidence" value="ECO:0007669"/>
    <property type="project" value="TreeGrafter"/>
</dbReference>
<comment type="similarity">
    <text evidence="1 5">Belongs to the peptidase S41A family.</text>
</comment>
<evidence type="ECO:0000256" key="2">
    <source>
        <dbReference type="ARBA" id="ARBA00022670"/>
    </source>
</evidence>
<comment type="caution">
    <text evidence="9">The sequence shown here is derived from an EMBL/GenBank/DDBJ whole genome shotgun (WGS) entry which is preliminary data.</text>
</comment>
<dbReference type="Pfam" id="PF17820">
    <property type="entry name" value="PDZ_6"/>
    <property type="match status" value="1"/>
</dbReference>
<evidence type="ECO:0000256" key="4">
    <source>
        <dbReference type="ARBA" id="ARBA00022825"/>
    </source>
</evidence>
<dbReference type="SMART" id="SM00245">
    <property type="entry name" value="TSPc"/>
    <property type="match status" value="1"/>
</dbReference>
<dbReference type="GO" id="GO:0030288">
    <property type="term" value="C:outer membrane-bounded periplasmic space"/>
    <property type="evidence" value="ECO:0007669"/>
    <property type="project" value="TreeGrafter"/>
</dbReference>
<keyword evidence="4 5" id="KW-0720">Serine protease</keyword>
<dbReference type="Gene3D" id="3.30.750.44">
    <property type="match status" value="1"/>
</dbReference>
<reference evidence="9" key="1">
    <citation type="journal article" date="2022" name="Int. J. Syst. Evol. Microbiol.">
        <title>Prevotella lacticifex sp. nov., isolated from the rumen of cows.</title>
        <authorList>
            <person name="Shinkai T."/>
            <person name="Ikeyama N."/>
            <person name="Kumagai M."/>
            <person name="Ohmori H."/>
            <person name="Sakamoto M."/>
            <person name="Ohkuma M."/>
            <person name="Mitsumori M."/>
        </authorList>
    </citation>
    <scope>NUCLEOTIDE SEQUENCE</scope>
    <source>
        <strain evidence="9">R5076</strain>
    </source>
</reference>
<feature type="domain" description="PDZ" evidence="7">
    <location>
        <begin position="97"/>
        <end position="170"/>
    </location>
</feature>
<dbReference type="GeneID" id="72467794"/>